<dbReference type="InterPro" id="IPR007369">
    <property type="entry name" value="Peptidase_A22B_SPP"/>
</dbReference>
<keyword evidence="7 9" id="KW-0472">Membrane</keyword>
<keyword evidence="5" id="KW-0256">Endoplasmic reticulum</keyword>
<dbReference type="InterPro" id="IPR006639">
    <property type="entry name" value="Preselin/SPP"/>
</dbReference>
<comment type="similarity">
    <text evidence="2">Belongs to the peptidase A22B family.</text>
</comment>
<feature type="transmembrane region" description="Helical" evidence="9">
    <location>
        <begin position="45"/>
        <end position="62"/>
    </location>
</feature>
<dbReference type="GO" id="GO:0042500">
    <property type="term" value="F:aspartic endopeptidase activity, intramembrane cleaving"/>
    <property type="evidence" value="ECO:0007669"/>
    <property type="project" value="InterPro"/>
</dbReference>
<dbReference type="PANTHER" id="PTHR12174">
    <property type="entry name" value="SIGNAL PEPTIDE PEPTIDASE"/>
    <property type="match status" value="1"/>
</dbReference>
<comment type="subcellular location">
    <subcellularLocation>
        <location evidence="1">Endoplasmic reticulum membrane</location>
        <topology evidence="1">Multi-pass membrane protein</topology>
    </subcellularLocation>
</comment>
<feature type="compositionally biased region" description="Basic and acidic residues" evidence="8">
    <location>
        <begin position="223"/>
        <end position="237"/>
    </location>
</feature>
<dbReference type="PANTHER" id="PTHR12174:SF23">
    <property type="entry name" value="MINOR HISTOCOMPATIBILITY ANTIGEN H13"/>
    <property type="match status" value="1"/>
</dbReference>
<dbReference type="SMART" id="SM00730">
    <property type="entry name" value="PSN"/>
    <property type="match status" value="1"/>
</dbReference>
<dbReference type="OrthoDB" id="29661at2759"/>
<evidence type="ECO:0000256" key="3">
    <source>
        <dbReference type="ARBA" id="ARBA00022692"/>
    </source>
</evidence>
<feature type="region of interest" description="Disordered" evidence="8">
    <location>
        <begin position="223"/>
        <end position="249"/>
    </location>
</feature>
<gene>
    <name evidence="10" type="ORF">FRACYDRAFT_181406</name>
</gene>
<dbReference type="EMBL" id="KV784354">
    <property type="protein sequence ID" value="OEU21469.1"/>
    <property type="molecule type" value="Genomic_DNA"/>
</dbReference>
<evidence type="ECO:0000256" key="7">
    <source>
        <dbReference type="ARBA" id="ARBA00023136"/>
    </source>
</evidence>
<dbReference type="GO" id="GO:0098554">
    <property type="term" value="C:cytoplasmic side of endoplasmic reticulum membrane"/>
    <property type="evidence" value="ECO:0007669"/>
    <property type="project" value="TreeGrafter"/>
</dbReference>
<keyword evidence="4" id="KW-0378">Hydrolase</keyword>
<feature type="transmembrane region" description="Helical" evidence="9">
    <location>
        <begin position="155"/>
        <end position="177"/>
    </location>
</feature>
<evidence type="ECO:0000313" key="11">
    <source>
        <dbReference type="Proteomes" id="UP000095751"/>
    </source>
</evidence>
<accession>A0A1E7FTJ5</accession>
<reference evidence="10 11" key="1">
    <citation type="submission" date="2016-09" db="EMBL/GenBank/DDBJ databases">
        <title>Extensive genetic diversity and differential bi-allelic expression allows diatom success in the polar Southern Ocean.</title>
        <authorList>
            <consortium name="DOE Joint Genome Institute"/>
            <person name="Mock T."/>
            <person name="Otillar R.P."/>
            <person name="Strauss J."/>
            <person name="Dupont C."/>
            <person name="Frickenhaus S."/>
            <person name="Maumus F."/>
            <person name="Mcmullan M."/>
            <person name="Sanges R."/>
            <person name="Schmutz J."/>
            <person name="Toseland A."/>
            <person name="Valas R."/>
            <person name="Veluchamy A."/>
            <person name="Ward B.J."/>
            <person name="Allen A."/>
            <person name="Barry K."/>
            <person name="Falciatore A."/>
            <person name="Ferrante M."/>
            <person name="Fortunato A.E."/>
            <person name="Gloeckner G."/>
            <person name="Gruber A."/>
            <person name="Hipkin R."/>
            <person name="Janech M."/>
            <person name="Kroth P."/>
            <person name="Leese F."/>
            <person name="Lindquist E."/>
            <person name="Lyon B.R."/>
            <person name="Martin J."/>
            <person name="Mayer C."/>
            <person name="Parker M."/>
            <person name="Quesneville H."/>
            <person name="Raymond J."/>
            <person name="Uhlig C."/>
            <person name="Valentin K.U."/>
            <person name="Worden A.Z."/>
            <person name="Armbrust E.V."/>
            <person name="Bowler C."/>
            <person name="Green B."/>
            <person name="Moulton V."/>
            <person name="Van Oosterhout C."/>
            <person name="Grigoriev I."/>
        </authorList>
    </citation>
    <scope>NUCLEOTIDE SEQUENCE [LARGE SCALE GENOMIC DNA]</scope>
    <source>
        <strain evidence="10 11">CCMP1102</strain>
    </source>
</reference>
<sequence length="249" mass="27176">MIVLVYFTGVSDLNSLEQLRLVATSNNYIATAIALASLGQVALESYMAGALLLIGLFFYDALSVFQSDTMITVATKIEAPVKFLFAGTTLPEGGKYPFGVLGLGDIVIPGIFLAMLREFDIENCDVELMYDVNNDENEDNGAVSIDYFKDAQTPYFTNGLVGYAVGLSTTFIVLYSTGQGQPALFYIVPSLLITSLGTAASRNEVSELWSYEGARARGAREVQEAWKKEREHEKEKQAALTTEDNNKLG</sequence>
<dbReference type="Pfam" id="PF04258">
    <property type="entry name" value="Peptidase_A22B"/>
    <property type="match status" value="1"/>
</dbReference>
<evidence type="ECO:0000256" key="1">
    <source>
        <dbReference type="ARBA" id="ARBA00004477"/>
    </source>
</evidence>
<dbReference type="AlphaFoldDB" id="A0A1E7FTJ5"/>
<proteinExistence type="inferred from homology"/>
<dbReference type="Proteomes" id="UP000095751">
    <property type="component" value="Unassembled WGS sequence"/>
</dbReference>
<name>A0A1E7FTJ5_9STRA</name>
<evidence type="ECO:0000256" key="4">
    <source>
        <dbReference type="ARBA" id="ARBA00022801"/>
    </source>
</evidence>
<dbReference type="GO" id="GO:0033619">
    <property type="term" value="P:membrane protein proteolysis"/>
    <property type="evidence" value="ECO:0007669"/>
    <property type="project" value="TreeGrafter"/>
</dbReference>
<evidence type="ECO:0000256" key="5">
    <source>
        <dbReference type="ARBA" id="ARBA00022824"/>
    </source>
</evidence>
<keyword evidence="6 9" id="KW-1133">Transmembrane helix</keyword>
<evidence type="ECO:0000313" key="10">
    <source>
        <dbReference type="EMBL" id="OEU21469.1"/>
    </source>
</evidence>
<dbReference type="GO" id="GO:0098553">
    <property type="term" value="C:lumenal side of endoplasmic reticulum membrane"/>
    <property type="evidence" value="ECO:0007669"/>
    <property type="project" value="TreeGrafter"/>
</dbReference>
<protein>
    <submittedName>
        <fullName evidence="10">Peptidase_A22B-domain-containing protein</fullName>
    </submittedName>
</protein>
<evidence type="ECO:0000256" key="2">
    <source>
        <dbReference type="ARBA" id="ARBA00006859"/>
    </source>
</evidence>
<evidence type="ECO:0000256" key="8">
    <source>
        <dbReference type="SAM" id="MobiDB-lite"/>
    </source>
</evidence>
<organism evidence="10 11">
    <name type="scientific">Fragilariopsis cylindrus CCMP1102</name>
    <dbReference type="NCBI Taxonomy" id="635003"/>
    <lineage>
        <taxon>Eukaryota</taxon>
        <taxon>Sar</taxon>
        <taxon>Stramenopiles</taxon>
        <taxon>Ochrophyta</taxon>
        <taxon>Bacillariophyta</taxon>
        <taxon>Bacillariophyceae</taxon>
        <taxon>Bacillariophycidae</taxon>
        <taxon>Bacillariales</taxon>
        <taxon>Bacillariaceae</taxon>
        <taxon>Fragilariopsis</taxon>
    </lineage>
</organism>
<evidence type="ECO:0000256" key="9">
    <source>
        <dbReference type="SAM" id="Phobius"/>
    </source>
</evidence>
<evidence type="ECO:0000256" key="6">
    <source>
        <dbReference type="ARBA" id="ARBA00022989"/>
    </source>
</evidence>
<keyword evidence="3 9" id="KW-0812">Transmembrane</keyword>
<dbReference type="InParanoid" id="A0A1E7FTJ5"/>
<dbReference type="KEGG" id="fcy:FRACYDRAFT_181406"/>
<keyword evidence="11" id="KW-1185">Reference proteome</keyword>
<dbReference type="GO" id="GO:0006465">
    <property type="term" value="P:signal peptide processing"/>
    <property type="evidence" value="ECO:0007669"/>
    <property type="project" value="TreeGrafter"/>
</dbReference>